<feature type="compositionally biased region" description="Pro residues" evidence="6">
    <location>
        <begin position="297"/>
        <end position="310"/>
    </location>
</feature>
<dbReference type="AlphaFoldDB" id="A0A3N1D6V9"/>
<keyword evidence="7" id="KW-0472">Membrane</keyword>
<evidence type="ECO:0000256" key="5">
    <source>
        <dbReference type="ARBA" id="ARBA00022840"/>
    </source>
</evidence>
<dbReference type="CDD" id="cd14014">
    <property type="entry name" value="STKc_PknB_like"/>
    <property type="match status" value="1"/>
</dbReference>
<evidence type="ECO:0000256" key="1">
    <source>
        <dbReference type="ARBA" id="ARBA00012513"/>
    </source>
</evidence>
<dbReference type="PROSITE" id="PS00108">
    <property type="entry name" value="PROTEIN_KINASE_ST"/>
    <property type="match status" value="1"/>
</dbReference>
<protein>
    <recommendedName>
        <fullName evidence="1">non-specific serine/threonine protein kinase</fullName>
        <ecNumber evidence="1">2.7.11.1</ecNumber>
    </recommendedName>
</protein>
<reference evidence="9 10" key="1">
    <citation type="submission" date="2018-11" db="EMBL/GenBank/DDBJ databases">
        <title>Sequencing the genomes of 1000 actinobacteria strains.</title>
        <authorList>
            <person name="Klenk H.-P."/>
        </authorList>
    </citation>
    <scope>NUCLEOTIDE SEQUENCE [LARGE SCALE GENOMIC DNA]</scope>
    <source>
        <strain evidence="9 10">DSM 44254</strain>
    </source>
</reference>
<feature type="region of interest" description="Disordered" evidence="6">
    <location>
        <begin position="294"/>
        <end position="419"/>
    </location>
</feature>
<dbReference type="PANTHER" id="PTHR43671:SF13">
    <property type="entry name" value="SERINE_THREONINE-PROTEIN KINASE NEK2"/>
    <property type="match status" value="1"/>
</dbReference>
<feature type="compositionally biased region" description="Pro residues" evidence="6">
    <location>
        <begin position="323"/>
        <end position="335"/>
    </location>
</feature>
<dbReference type="Proteomes" id="UP000272400">
    <property type="component" value="Unassembled WGS sequence"/>
</dbReference>
<feature type="compositionally biased region" description="Acidic residues" evidence="6">
    <location>
        <begin position="472"/>
        <end position="483"/>
    </location>
</feature>
<dbReference type="SUPFAM" id="SSF56112">
    <property type="entry name" value="Protein kinase-like (PK-like)"/>
    <property type="match status" value="1"/>
</dbReference>
<feature type="compositionally biased region" description="Pro residues" evidence="6">
    <location>
        <begin position="366"/>
        <end position="375"/>
    </location>
</feature>
<dbReference type="Pfam" id="PF00069">
    <property type="entry name" value="Pkinase"/>
    <property type="match status" value="1"/>
</dbReference>
<evidence type="ECO:0000256" key="7">
    <source>
        <dbReference type="SAM" id="Phobius"/>
    </source>
</evidence>
<feature type="compositionally biased region" description="Low complexity" evidence="6">
    <location>
        <begin position="484"/>
        <end position="494"/>
    </location>
</feature>
<dbReference type="OrthoDB" id="3915799at2"/>
<dbReference type="GO" id="GO:0005524">
    <property type="term" value="F:ATP binding"/>
    <property type="evidence" value="ECO:0007669"/>
    <property type="project" value="UniProtKB-KW"/>
</dbReference>
<keyword evidence="4 9" id="KW-0418">Kinase</keyword>
<evidence type="ECO:0000256" key="2">
    <source>
        <dbReference type="ARBA" id="ARBA00022679"/>
    </source>
</evidence>
<feature type="compositionally biased region" description="Pro residues" evidence="6">
    <location>
        <begin position="383"/>
        <end position="399"/>
    </location>
</feature>
<keyword evidence="10" id="KW-1185">Reference proteome</keyword>
<organism evidence="9 10">
    <name type="scientific">Actinocorallia herbida</name>
    <dbReference type="NCBI Taxonomy" id="58109"/>
    <lineage>
        <taxon>Bacteria</taxon>
        <taxon>Bacillati</taxon>
        <taxon>Actinomycetota</taxon>
        <taxon>Actinomycetes</taxon>
        <taxon>Streptosporangiales</taxon>
        <taxon>Thermomonosporaceae</taxon>
        <taxon>Actinocorallia</taxon>
    </lineage>
</organism>
<evidence type="ECO:0000256" key="6">
    <source>
        <dbReference type="SAM" id="MobiDB-lite"/>
    </source>
</evidence>
<keyword evidence="5" id="KW-0067">ATP-binding</keyword>
<dbReference type="EMBL" id="RJKE01000001">
    <property type="protein sequence ID" value="ROO89262.1"/>
    <property type="molecule type" value="Genomic_DNA"/>
</dbReference>
<dbReference type="InterPro" id="IPR000719">
    <property type="entry name" value="Prot_kinase_dom"/>
</dbReference>
<feature type="domain" description="Protein kinase" evidence="8">
    <location>
        <begin position="18"/>
        <end position="274"/>
    </location>
</feature>
<feature type="compositionally biased region" description="Low complexity" evidence="6">
    <location>
        <begin position="312"/>
        <end position="322"/>
    </location>
</feature>
<feature type="transmembrane region" description="Helical" evidence="7">
    <location>
        <begin position="427"/>
        <end position="451"/>
    </location>
</feature>
<dbReference type="Gene3D" id="1.10.510.10">
    <property type="entry name" value="Transferase(Phosphotransferase) domain 1"/>
    <property type="match status" value="1"/>
</dbReference>
<keyword evidence="2" id="KW-0808">Transferase</keyword>
<dbReference type="PROSITE" id="PS50011">
    <property type="entry name" value="PROTEIN_KINASE_DOM"/>
    <property type="match status" value="1"/>
</dbReference>
<sequence length="627" mass="65766">MPKYAPLEQGDPTALGSYEVVGRLGAGGQGAVYLGRTTDGHLVAIKLLHAQMNTDPQARARFVREVAAAQKVEPFCTARIIEAQVDGDSPYVVSEYIEGPSLHELVAQGGPRPAQELNLLAIGMLTALAAIHEVGIVHRDFKPNNVLIAADGPRVVDFGIARTVNSQESAVTATGMVVGTPGYLAPEQLTGAPLQAAVDIFAFGATMVFAATGQSPFEAETLPVIINRILNEEPDLSGLPPELRPLIGRCLAKDATQRPSALDALLELVPQPGAAPASATQREELLNQGTRIAAQLPAPPPPRTPTPAPFVSPAQPYAAAPGPASPPAYTPPPQSYPGAISAQPGPPTPPPLQHSAFQPGLQQGPQQPPQQPPMGYPQQGGPFTPPPQYPQSPQVPRPYAPQQGFAPQPGFPPAPPYPGPPRKSNGAVIAAIAGSVVVILILAIAIIIAALPDSEPTTPTVQPTSQAPLDPGTDDDTDTDTDSGDTSTGDVDCGDTADTTFCKDYAGTWTGQVNQTKPESATYNVRLTIDEGSSTGSITYSNGPNDDTTWSCSGTLTFLHHPNGSVWKTVVREQITEKNAAKCPDQTYNELFPKDNGTEMFLTKFNTEAEATDGSGDFVFIGTLARQ</sequence>
<dbReference type="PANTHER" id="PTHR43671">
    <property type="entry name" value="SERINE/THREONINE-PROTEIN KINASE NEK"/>
    <property type="match status" value="1"/>
</dbReference>
<keyword evidence="3" id="KW-0547">Nucleotide-binding</keyword>
<evidence type="ECO:0000313" key="10">
    <source>
        <dbReference type="Proteomes" id="UP000272400"/>
    </source>
</evidence>
<keyword evidence="7" id="KW-1133">Transmembrane helix</keyword>
<accession>A0A3N1D6V9</accession>
<dbReference type="InterPro" id="IPR008271">
    <property type="entry name" value="Ser/Thr_kinase_AS"/>
</dbReference>
<feature type="compositionally biased region" description="Polar residues" evidence="6">
    <location>
        <begin position="455"/>
        <end position="467"/>
    </location>
</feature>
<gene>
    <name evidence="9" type="ORF">EDD29_6949</name>
</gene>
<evidence type="ECO:0000259" key="8">
    <source>
        <dbReference type="PROSITE" id="PS50011"/>
    </source>
</evidence>
<dbReference type="EC" id="2.7.11.1" evidence="1"/>
<feature type="compositionally biased region" description="Pro residues" evidence="6">
    <location>
        <begin position="409"/>
        <end position="419"/>
    </location>
</feature>
<feature type="region of interest" description="Disordered" evidence="6">
    <location>
        <begin position="455"/>
        <end position="494"/>
    </location>
</feature>
<comment type="caution">
    <text evidence="9">The sequence shown here is derived from an EMBL/GenBank/DDBJ whole genome shotgun (WGS) entry which is preliminary data.</text>
</comment>
<keyword evidence="9" id="KW-0723">Serine/threonine-protein kinase</keyword>
<evidence type="ECO:0000256" key="3">
    <source>
        <dbReference type="ARBA" id="ARBA00022741"/>
    </source>
</evidence>
<evidence type="ECO:0000313" key="9">
    <source>
        <dbReference type="EMBL" id="ROO89262.1"/>
    </source>
</evidence>
<keyword evidence="7" id="KW-0812">Transmembrane</keyword>
<dbReference type="InterPro" id="IPR050660">
    <property type="entry name" value="NEK_Ser/Thr_kinase"/>
</dbReference>
<dbReference type="InterPro" id="IPR011009">
    <property type="entry name" value="Kinase-like_dom_sf"/>
</dbReference>
<dbReference type="RefSeq" id="WP_123668391.1">
    <property type="nucleotide sequence ID" value="NZ_RJKE01000001.1"/>
</dbReference>
<proteinExistence type="predicted"/>
<name>A0A3N1D6V9_9ACTN</name>
<dbReference type="Gene3D" id="3.30.200.20">
    <property type="entry name" value="Phosphorylase Kinase, domain 1"/>
    <property type="match status" value="1"/>
</dbReference>
<evidence type="ECO:0000256" key="4">
    <source>
        <dbReference type="ARBA" id="ARBA00022777"/>
    </source>
</evidence>
<dbReference type="GO" id="GO:0004674">
    <property type="term" value="F:protein serine/threonine kinase activity"/>
    <property type="evidence" value="ECO:0007669"/>
    <property type="project" value="UniProtKB-KW"/>
</dbReference>